<protein>
    <submittedName>
        <fullName evidence="7">Uncharacterized protein</fullName>
    </submittedName>
</protein>
<evidence type="ECO:0000313" key="8">
    <source>
        <dbReference type="Proteomes" id="UP000184383"/>
    </source>
</evidence>
<dbReference type="Pfam" id="PF08591">
    <property type="entry name" value="RNR_inhib"/>
    <property type="match status" value="1"/>
</dbReference>
<dbReference type="PANTHER" id="PTHR28081:SF1">
    <property type="entry name" value="DAMAGE-REGULATED IMPORT FACILITATOR 1"/>
    <property type="match status" value="1"/>
</dbReference>
<dbReference type="GO" id="GO:0008104">
    <property type="term" value="P:intracellular protein localization"/>
    <property type="evidence" value="ECO:0007669"/>
    <property type="project" value="TreeGrafter"/>
</dbReference>
<dbReference type="GO" id="GO:0005737">
    <property type="term" value="C:cytoplasm"/>
    <property type="evidence" value="ECO:0007669"/>
    <property type="project" value="UniProtKB-SubCell"/>
</dbReference>
<dbReference type="AlphaFoldDB" id="A0A1L9RJ18"/>
<evidence type="ECO:0000256" key="6">
    <source>
        <dbReference type="SAM" id="MobiDB-lite"/>
    </source>
</evidence>
<comment type="similarity">
    <text evidence="3">Belongs to the DIF1/spd1 family.</text>
</comment>
<evidence type="ECO:0000256" key="5">
    <source>
        <dbReference type="ARBA" id="ARBA00023242"/>
    </source>
</evidence>
<evidence type="ECO:0000313" key="7">
    <source>
        <dbReference type="EMBL" id="OJJ34930.1"/>
    </source>
</evidence>
<feature type="compositionally biased region" description="Polar residues" evidence="6">
    <location>
        <begin position="24"/>
        <end position="55"/>
    </location>
</feature>
<dbReference type="InterPro" id="IPR013900">
    <property type="entry name" value="RNR_inhibitor"/>
</dbReference>
<evidence type="ECO:0000256" key="2">
    <source>
        <dbReference type="ARBA" id="ARBA00004496"/>
    </source>
</evidence>
<feature type="region of interest" description="Disordered" evidence="6">
    <location>
        <begin position="131"/>
        <end position="164"/>
    </location>
</feature>
<feature type="region of interest" description="Disordered" evidence="6">
    <location>
        <begin position="1"/>
        <end position="58"/>
    </location>
</feature>
<accession>A0A1L9RJ18</accession>
<dbReference type="GO" id="GO:1990846">
    <property type="term" value="F:ribonucleoside-diphosphate reductase inhibitor activity"/>
    <property type="evidence" value="ECO:0007669"/>
    <property type="project" value="TreeGrafter"/>
</dbReference>
<gene>
    <name evidence="7" type="ORF">ASPWEDRAFT_40051</name>
</gene>
<proteinExistence type="inferred from homology"/>
<sequence>MSSTTIQNVANNDTLSKRRRFQPPITSFFSSPASNENTPPHLSHNHYSARTNSPTPAVPDKVQASLMSVGMRVRKSIAEGYKTLGAKKLENSVYADQDQKPRYPSSHAELAPFGGMFKPGDNAVQPLYQPSYQSSDSPDIITDENDAFSLPPSSQESAASFAPLKRSFDDDIDELEDEDEQTYQDTNLSHGRTILTPTLGNQRRRFIAMEYQNKMDLDDFEEPSFLRRREEVDSDYTPKATDSYDIGTGGAIFR</sequence>
<dbReference type="VEuPathDB" id="FungiDB:ASPWEDRAFT_40051"/>
<dbReference type="Proteomes" id="UP000184383">
    <property type="component" value="Unassembled WGS sequence"/>
</dbReference>
<feature type="compositionally biased region" description="Polar residues" evidence="6">
    <location>
        <begin position="1"/>
        <end position="14"/>
    </location>
</feature>
<dbReference type="GeneID" id="63751081"/>
<dbReference type="RefSeq" id="XP_040688606.1">
    <property type="nucleotide sequence ID" value="XM_040835233.1"/>
</dbReference>
<keyword evidence="8" id="KW-1185">Reference proteome</keyword>
<evidence type="ECO:0000256" key="3">
    <source>
        <dbReference type="ARBA" id="ARBA00005459"/>
    </source>
</evidence>
<dbReference type="GO" id="GO:0005634">
    <property type="term" value="C:nucleus"/>
    <property type="evidence" value="ECO:0007669"/>
    <property type="project" value="UniProtKB-SubCell"/>
</dbReference>
<evidence type="ECO:0000256" key="1">
    <source>
        <dbReference type="ARBA" id="ARBA00004123"/>
    </source>
</evidence>
<dbReference type="EMBL" id="KV878212">
    <property type="protein sequence ID" value="OJJ34930.1"/>
    <property type="molecule type" value="Genomic_DNA"/>
</dbReference>
<keyword evidence="4" id="KW-0963">Cytoplasm</keyword>
<dbReference type="PANTHER" id="PTHR28081">
    <property type="entry name" value="DAMAGE-REGULATED IMPORT FACILITATOR 1-RELATED"/>
    <property type="match status" value="1"/>
</dbReference>
<name>A0A1L9RJ18_ASPWE</name>
<feature type="region of interest" description="Disordered" evidence="6">
    <location>
        <begin position="229"/>
        <end position="254"/>
    </location>
</feature>
<organism evidence="7 8">
    <name type="scientific">Aspergillus wentii DTO 134E9</name>
    <dbReference type="NCBI Taxonomy" id="1073089"/>
    <lineage>
        <taxon>Eukaryota</taxon>
        <taxon>Fungi</taxon>
        <taxon>Dikarya</taxon>
        <taxon>Ascomycota</taxon>
        <taxon>Pezizomycotina</taxon>
        <taxon>Eurotiomycetes</taxon>
        <taxon>Eurotiomycetidae</taxon>
        <taxon>Eurotiales</taxon>
        <taxon>Aspergillaceae</taxon>
        <taxon>Aspergillus</taxon>
        <taxon>Aspergillus subgen. Cremei</taxon>
    </lineage>
</organism>
<dbReference type="OrthoDB" id="4072855at2759"/>
<evidence type="ECO:0000256" key="4">
    <source>
        <dbReference type="ARBA" id="ARBA00022490"/>
    </source>
</evidence>
<comment type="subcellular location">
    <subcellularLocation>
        <location evidence="2">Cytoplasm</location>
    </subcellularLocation>
    <subcellularLocation>
        <location evidence="1">Nucleus</location>
    </subcellularLocation>
</comment>
<reference evidence="8" key="1">
    <citation type="journal article" date="2017" name="Genome Biol.">
        <title>Comparative genomics reveals high biological diversity and specific adaptations in the industrially and medically important fungal genus Aspergillus.</title>
        <authorList>
            <person name="de Vries R.P."/>
            <person name="Riley R."/>
            <person name="Wiebenga A."/>
            <person name="Aguilar-Osorio G."/>
            <person name="Amillis S."/>
            <person name="Uchima C.A."/>
            <person name="Anderluh G."/>
            <person name="Asadollahi M."/>
            <person name="Askin M."/>
            <person name="Barry K."/>
            <person name="Battaglia E."/>
            <person name="Bayram O."/>
            <person name="Benocci T."/>
            <person name="Braus-Stromeyer S.A."/>
            <person name="Caldana C."/>
            <person name="Canovas D."/>
            <person name="Cerqueira G.C."/>
            <person name="Chen F."/>
            <person name="Chen W."/>
            <person name="Choi C."/>
            <person name="Clum A."/>
            <person name="Dos Santos R.A."/>
            <person name="Damasio A.R."/>
            <person name="Diallinas G."/>
            <person name="Emri T."/>
            <person name="Fekete E."/>
            <person name="Flipphi M."/>
            <person name="Freyberg S."/>
            <person name="Gallo A."/>
            <person name="Gournas C."/>
            <person name="Habgood R."/>
            <person name="Hainaut M."/>
            <person name="Harispe M.L."/>
            <person name="Henrissat B."/>
            <person name="Hilden K.S."/>
            <person name="Hope R."/>
            <person name="Hossain A."/>
            <person name="Karabika E."/>
            <person name="Karaffa L."/>
            <person name="Karanyi Z."/>
            <person name="Krasevec N."/>
            <person name="Kuo A."/>
            <person name="Kusch H."/>
            <person name="LaButti K."/>
            <person name="Lagendijk E.L."/>
            <person name="Lapidus A."/>
            <person name="Levasseur A."/>
            <person name="Lindquist E."/>
            <person name="Lipzen A."/>
            <person name="Logrieco A.F."/>
            <person name="MacCabe A."/>
            <person name="Maekelae M.R."/>
            <person name="Malavazi I."/>
            <person name="Melin P."/>
            <person name="Meyer V."/>
            <person name="Mielnichuk N."/>
            <person name="Miskei M."/>
            <person name="Molnar A.P."/>
            <person name="Mule G."/>
            <person name="Ngan C.Y."/>
            <person name="Orejas M."/>
            <person name="Orosz E."/>
            <person name="Ouedraogo J.P."/>
            <person name="Overkamp K.M."/>
            <person name="Park H.-S."/>
            <person name="Perrone G."/>
            <person name="Piumi F."/>
            <person name="Punt P.J."/>
            <person name="Ram A.F."/>
            <person name="Ramon A."/>
            <person name="Rauscher S."/>
            <person name="Record E."/>
            <person name="Riano-Pachon D.M."/>
            <person name="Robert V."/>
            <person name="Roehrig J."/>
            <person name="Ruller R."/>
            <person name="Salamov A."/>
            <person name="Salih N.S."/>
            <person name="Samson R.A."/>
            <person name="Sandor E."/>
            <person name="Sanguinetti M."/>
            <person name="Schuetze T."/>
            <person name="Sepcic K."/>
            <person name="Shelest E."/>
            <person name="Sherlock G."/>
            <person name="Sophianopoulou V."/>
            <person name="Squina F.M."/>
            <person name="Sun H."/>
            <person name="Susca A."/>
            <person name="Todd R.B."/>
            <person name="Tsang A."/>
            <person name="Unkles S.E."/>
            <person name="van de Wiele N."/>
            <person name="van Rossen-Uffink D."/>
            <person name="Oliveira J.V."/>
            <person name="Vesth T.C."/>
            <person name="Visser J."/>
            <person name="Yu J.-H."/>
            <person name="Zhou M."/>
            <person name="Andersen M.R."/>
            <person name="Archer D.B."/>
            <person name="Baker S.E."/>
            <person name="Benoit I."/>
            <person name="Brakhage A.A."/>
            <person name="Braus G.H."/>
            <person name="Fischer R."/>
            <person name="Frisvad J.C."/>
            <person name="Goldman G.H."/>
            <person name="Houbraken J."/>
            <person name="Oakley B."/>
            <person name="Pocsi I."/>
            <person name="Scazzocchio C."/>
            <person name="Seiboth B."/>
            <person name="vanKuyk P.A."/>
            <person name="Wortman J."/>
            <person name="Dyer P.S."/>
            <person name="Grigoriev I.V."/>
        </authorList>
    </citation>
    <scope>NUCLEOTIDE SEQUENCE [LARGE SCALE GENOMIC DNA]</scope>
    <source>
        <strain evidence="8">DTO 134E9</strain>
    </source>
</reference>
<keyword evidence="5" id="KW-0539">Nucleus</keyword>